<dbReference type="Proteomes" id="UP000542776">
    <property type="component" value="Unassembled WGS sequence"/>
</dbReference>
<accession>A0A7W6H5B2</accession>
<reference evidence="2 3" key="1">
    <citation type="submission" date="2020-08" db="EMBL/GenBank/DDBJ databases">
        <title>Genomic Encyclopedia of Type Strains, Phase IV (KMG-IV): sequencing the most valuable type-strain genomes for metagenomic binning, comparative biology and taxonomic classification.</title>
        <authorList>
            <person name="Goeker M."/>
        </authorList>
    </citation>
    <scope>NUCLEOTIDE SEQUENCE [LARGE SCALE GENOMIC DNA]</scope>
    <source>
        <strain evidence="2 3">DSM 102238</strain>
    </source>
</reference>
<keyword evidence="1" id="KW-1133">Transmembrane helix</keyword>
<dbReference type="RefSeq" id="WP_183200343.1">
    <property type="nucleotide sequence ID" value="NZ_JACIEK010000006.1"/>
</dbReference>
<dbReference type="InterPro" id="IPR009325">
    <property type="entry name" value="DUF983"/>
</dbReference>
<name>A0A7W6H5B2_9HYPH</name>
<comment type="caution">
    <text evidence="2">The sequence shown here is derived from an EMBL/GenBank/DDBJ whole genome shotgun (WGS) entry which is preliminary data.</text>
</comment>
<keyword evidence="3" id="KW-1185">Reference proteome</keyword>
<evidence type="ECO:0000313" key="3">
    <source>
        <dbReference type="Proteomes" id="UP000542776"/>
    </source>
</evidence>
<gene>
    <name evidence="2" type="ORF">GGR04_002674</name>
</gene>
<proteinExistence type="predicted"/>
<feature type="transmembrane region" description="Helical" evidence="1">
    <location>
        <begin position="84"/>
        <end position="106"/>
    </location>
</feature>
<dbReference type="EMBL" id="JACIEK010000006">
    <property type="protein sequence ID" value="MBB3998826.1"/>
    <property type="molecule type" value="Genomic_DNA"/>
</dbReference>
<evidence type="ECO:0000256" key="1">
    <source>
        <dbReference type="SAM" id="Phobius"/>
    </source>
</evidence>
<feature type="transmembrane region" description="Helical" evidence="1">
    <location>
        <begin position="58"/>
        <end position="78"/>
    </location>
</feature>
<evidence type="ECO:0000313" key="2">
    <source>
        <dbReference type="EMBL" id="MBB3998826.1"/>
    </source>
</evidence>
<keyword evidence="1" id="KW-0812">Transmembrane</keyword>
<keyword evidence="1" id="KW-0472">Membrane</keyword>
<sequence length="131" mass="14372">MTDDNPSHPGIDPARSGALGRCPRCGRGRLFAGFLRLEASCDRCDLDFRPLDSADGPAFFVMTIVGFVVVGLALYTEVVYSPPIWVHLLLWLPLTFILALPLMRVAKGLMVGLQFRSKAAEGRLASHDRTD</sequence>
<dbReference type="AlphaFoldDB" id="A0A7W6H5B2"/>
<protein>
    <submittedName>
        <fullName evidence="2">Cytochrome c oxidase subunit 3</fullName>
    </submittedName>
</protein>
<organism evidence="2 3">
    <name type="scientific">Aureimonas pseudogalii</name>
    <dbReference type="NCBI Taxonomy" id="1744844"/>
    <lineage>
        <taxon>Bacteria</taxon>
        <taxon>Pseudomonadati</taxon>
        <taxon>Pseudomonadota</taxon>
        <taxon>Alphaproteobacteria</taxon>
        <taxon>Hyphomicrobiales</taxon>
        <taxon>Aurantimonadaceae</taxon>
        <taxon>Aureimonas</taxon>
    </lineage>
</organism>
<dbReference type="Pfam" id="PF06170">
    <property type="entry name" value="DUF983"/>
    <property type="match status" value="1"/>
</dbReference>